<dbReference type="NCBIfam" id="NF047658">
    <property type="entry name" value="HYC_CC_PP"/>
    <property type="match status" value="1"/>
</dbReference>
<gene>
    <name evidence="1" type="ORF">ABR189_28800</name>
</gene>
<keyword evidence="2" id="KW-1185">Reference proteome</keyword>
<name>A0ABV2TEF5_9BACT</name>
<comment type="caution">
    <text evidence="1">The sequence shown here is derived from an EMBL/GenBank/DDBJ whole genome shotgun (WGS) entry which is preliminary data.</text>
</comment>
<dbReference type="InterPro" id="IPR058512">
    <property type="entry name" value="DUF8199"/>
</dbReference>
<dbReference type="EMBL" id="JBEXAC010000003">
    <property type="protein sequence ID" value="MET7001416.1"/>
    <property type="molecule type" value="Genomic_DNA"/>
</dbReference>
<dbReference type="Pfam" id="PF26622">
    <property type="entry name" value="DUF8199"/>
    <property type="match status" value="1"/>
</dbReference>
<evidence type="ECO:0000313" key="2">
    <source>
        <dbReference type="Proteomes" id="UP001549749"/>
    </source>
</evidence>
<sequence>MKKFAVILIAVLYTAITSGFTVNLHYCMGKLASIDMLQTPSDACNKCGKTDKGSDCCKNELKYCKVTEVHQAAKTLHQDAPLAIDLQLPVNSLPVPAVSFTPAFAAYDHHAPPDGETIPLFLRNCTFLI</sequence>
<dbReference type="RefSeq" id="WP_354663985.1">
    <property type="nucleotide sequence ID" value="NZ_JBEXAC010000003.1"/>
</dbReference>
<protein>
    <submittedName>
        <fullName evidence="1">Uncharacterized protein</fullName>
    </submittedName>
</protein>
<dbReference type="InterPro" id="IPR058060">
    <property type="entry name" value="HYC_CC_PP"/>
</dbReference>
<evidence type="ECO:0000313" key="1">
    <source>
        <dbReference type="EMBL" id="MET7001416.1"/>
    </source>
</evidence>
<dbReference type="Proteomes" id="UP001549749">
    <property type="component" value="Unassembled WGS sequence"/>
</dbReference>
<reference evidence="1 2" key="1">
    <citation type="submission" date="2024-06" db="EMBL/GenBank/DDBJ databases">
        <title>Chitinophaga defluvii sp. nov., isolated from municipal sewage.</title>
        <authorList>
            <person name="Zhang L."/>
        </authorList>
    </citation>
    <scope>NUCLEOTIDE SEQUENCE [LARGE SCALE GENOMIC DNA]</scope>
    <source>
        <strain evidence="1 2">H8</strain>
    </source>
</reference>
<accession>A0ABV2TEF5</accession>
<proteinExistence type="predicted"/>
<organism evidence="1 2">
    <name type="scientific">Chitinophaga defluvii</name>
    <dbReference type="NCBI Taxonomy" id="3163343"/>
    <lineage>
        <taxon>Bacteria</taxon>
        <taxon>Pseudomonadati</taxon>
        <taxon>Bacteroidota</taxon>
        <taxon>Chitinophagia</taxon>
        <taxon>Chitinophagales</taxon>
        <taxon>Chitinophagaceae</taxon>
        <taxon>Chitinophaga</taxon>
    </lineage>
</organism>